<dbReference type="InterPro" id="IPR050297">
    <property type="entry name" value="LipidA_mod_glycosyltrf_83"/>
</dbReference>
<dbReference type="GO" id="GO:0016757">
    <property type="term" value="F:glycosyltransferase activity"/>
    <property type="evidence" value="ECO:0007669"/>
    <property type="project" value="UniProtKB-KW"/>
</dbReference>
<keyword evidence="3 10" id="KW-0328">Glycosyltransferase</keyword>
<feature type="transmembrane region" description="Helical" evidence="8">
    <location>
        <begin position="251"/>
        <end position="271"/>
    </location>
</feature>
<evidence type="ECO:0000256" key="1">
    <source>
        <dbReference type="ARBA" id="ARBA00004651"/>
    </source>
</evidence>
<feature type="transmembrane region" description="Helical" evidence="8">
    <location>
        <begin position="383"/>
        <end position="402"/>
    </location>
</feature>
<comment type="subcellular location">
    <subcellularLocation>
        <location evidence="1">Cell membrane</location>
        <topology evidence="1">Multi-pass membrane protein</topology>
    </subcellularLocation>
</comment>
<keyword evidence="11" id="KW-1185">Reference proteome</keyword>
<evidence type="ECO:0000313" key="10">
    <source>
        <dbReference type="EMBL" id="MEK8028300.1"/>
    </source>
</evidence>
<evidence type="ECO:0000256" key="3">
    <source>
        <dbReference type="ARBA" id="ARBA00022676"/>
    </source>
</evidence>
<dbReference type="Pfam" id="PF13231">
    <property type="entry name" value="PMT_2"/>
    <property type="match status" value="1"/>
</dbReference>
<keyword evidence="5 8" id="KW-0812">Transmembrane</keyword>
<dbReference type="RefSeq" id="WP_341376087.1">
    <property type="nucleotide sequence ID" value="NZ_JBBUTF010000022.1"/>
</dbReference>
<feature type="transmembrane region" description="Helical" evidence="8">
    <location>
        <begin position="360"/>
        <end position="377"/>
    </location>
</feature>
<evidence type="ECO:0000256" key="8">
    <source>
        <dbReference type="SAM" id="Phobius"/>
    </source>
</evidence>
<dbReference type="PANTHER" id="PTHR33908">
    <property type="entry name" value="MANNOSYLTRANSFERASE YKCB-RELATED"/>
    <property type="match status" value="1"/>
</dbReference>
<evidence type="ECO:0000256" key="7">
    <source>
        <dbReference type="ARBA" id="ARBA00023136"/>
    </source>
</evidence>
<organism evidence="10 11">
    <name type="scientific">Pseudaquabacterium rugosum</name>
    <dbReference type="NCBI Taxonomy" id="2984194"/>
    <lineage>
        <taxon>Bacteria</taxon>
        <taxon>Pseudomonadati</taxon>
        <taxon>Pseudomonadota</taxon>
        <taxon>Betaproteobacteria</taxon>
        <taxon>Burkholderiales</taxon>
        <taxon>Sphaerotilaceae</taxon>
        <taxon>Pseudaquabacterium</taxon>
    </lineage>
</organism>
<feature type="transmembrane region" description="Helical" evidence="8">
    <location>
        <begin position="414"/>
        <end position="436"/>
    </location>
</feature>
<evidence type="ECO:0000256" key="5">
    <source>
        <dbReference type="ARBA" id="ARBA00022692"/>
    </source>
</evidence>
<dbReference type="EMBL" id="JBBUTF010000022">
    <property type="protein sequence ID" value="MEK8028300.1"/>
    <property type="molecule type" value="Genomic_DNA"/>
</dbReference>
<feature type="transmembrane region" description="Helical" evidence="8">
    <location>
        <begin position="149"/>
        <end position="169"/>
    </location>
</feature>
<feature type="transmembrane region" description="Helical" evidence="8">
    <location>
        <begin position="211"/>
        <end position="239"/>
    </location>
</feature>
<feature type="domain" description="Glycosyltransferase RgtA/B/C/D-like" evidence="9">
    <location>
        <begin position="87"/>
        <end position="268"/>
    </location>
</feature>
<feature type="transmembrane region" description="Helical" evidence="8">
    <location>
        <begin position="39"/>
        <end position="59"/>
    </location>
</feature>
<dbReference type="InterPro" id="IPR038731">
    <property type="entry name" value="RgtA/B/C-like"/>
</dbReference>
<protein>
    <submittedName>
        <fullName evidence="10">Glycosyltransferase family 39 protein</fullName>
        <ecNumber evidence="10">2.4.-.-</ecNumber>
    </submittedName>
</protein>
<dbReference type="Proteomes" id="UP001368500">
    <property type="component" value="Unassembled WGS sequence"/>
</dbReference>
<evidence type="ECO:0000256" key="2">
    <source>
        <dbReference type="ARBA" id="ARBA00022475"/>
    </source>
</evidence>
<keyword evidence="7 8" id="KW-0472">Membrane</keyword>
<proteinExistence type="predicted"/>
<evidence type="ECO:0000259" key="9">
    <source>
        <dbReference type="Pfam" id="PF13231"/>
    </source>
</evidence>
<keyword evidence="6 8" id="KW-1133">Transmembrane helix</keyword>
<gene>
    <name evidence="10" type="ORF">AACH11_20260</name>
</gene>
<evidence type="ECO:0000256" key="4">
    <source>
        <dbReference type="ARBA" id="ARBA00022679"/>
    </source>
</evidence>
<sequence>MSVRHPPWRASLERPSALRPAGAAPCRDPALLPARVRGLTRALTLAVVLMLVLALRLLLMRHTGAGLHVDEAQYWLWSRELQWGYHSKPPGIAALIAWSTALWGDEVIGVRALAMACHPLAAAVLWRLAHDSAAGAAGRGRDSADARRAGHWALALFLCSPLSGLLGLVATTDAPLLLCWSAALLALWHLVQGGPAGATAPANHLHTRAAGIALALAVGLGLLSKYTMAAFLPGALAWAAWAGGAPALRRVALALGGALLVFAPHLGWNLASGMATWQHTVASTVDVAPPGDRSLPRRVAELLAAQWLLFGPVASTIALAAALGAWRRRPPHAGWADRAGGAGRSAWPDRRTVAELASGLLWFSALPLLLAGLSMAVRGRFEVNWIAPLHLMAALALGRWLAAAPTVTQRRSAVALGLQALLVILLAALPALVQAWRPGHFPPPALDAWARMRGWNDALDRLRPSLSPTPGDGQRPRILGSDRHLLAHTAWRWRDLHPQLIAADVDGRPDHHFERVCPWQRALRAGESALLLSQERPPARWAAAFDRITPLADVQVERSAGRRLTLRLALGTGFRPDAAVDDPRLLPAPDDHRRCP</sequence>
<accession>A0ABU9BEF0</accession>
<keyword evidence="4 10" id="KW-0808">Transferase</keyword>
<keyword evidence="2" id="KW-1003">Cell membrane</keyword>
<evidence type="ECO:0000256" key="6">
    <source>
        <dbReference type="ARBA" id="ARBA00022989"/>
    </source>
</evidence>
<name>A0ABU9BEF0_9BURK</name>
<dbReference type="PANTHER" id="PTHR33908:SF11">
    <property type="entry name" value="MEMBRANE PROTEIN"/>
    <property type="match status" value="1"/>
</dbReference>
<reference evidence="10 11" key="1">
    <citation type="submission" date="2024-04" db="EMBL/GenBank/DDBJ databases">
        <title>Novel species of the genus Ideonella isolated from streams.</title>
        <authorList>
            <person name="Lu H."/>
        </authorList>
    </citation>
    <scope>NUCLEOTIDE SEQUENCE [LARGE SCALE GENOMIC DNA]</scope>
    <source>
        <strain evidence="10 11">BYS139W</strain>
    </source>
</reference>
<dbReference type="EC" id="2.4.-.-" evidence="10"/>
<feature type="transmembrane region" description="Helical" evidence="8">
    <location>
        <begin position="304"/>
        <end position="326"/>
    </location>
</feature>
<evidence type="ECO:0000313" key="11">
    <source>
        <dbReference type="Proteomes" id="UP001368500"/>
    </source>
</evidence>
<feature type="transmembrane region" description="Helical" evidence="8">
    <location>
        <begin position="108"/>
        <end position="129"/>
    </location>
</feature>
<comment type="caution">
    <text evidence="10">The sequence shown here is derived from an EMBL/GenBank/DDBJ whole genome shotgun (WGS) entry which is preliminary data.</text>
</comment>